<comment type="caution">
    <text evidence="2">The sequence shown here is derived from an EMBL/GenBank/DDBJ whole genome shotgun (WGS) entry which is preliminary data.</text>
</comment>
<dbReference type="OrthoDB" id="894188at2"/>
<dbReference type="AlphaFoldDB" id="A0A5C8IYU7"/>
<feature type="transmembrane region" description="Helical" evidence="1">
    <location>
        <begin position="15"/>
        <end position="33"/>
    </location>
</feature>
<organism evidence="2 3">
    <name type="scientific">Pontibacter qinzhouensis</name>
    <dbReference type="NCBI Taxonomy" id="2603253"/>
    <lineage>
        <taxon>Bacteria</taxon>
        <taxon>Pseudomonadati</taxon>
        <taxon>Bacteroidota</taxon>
        <taxon>Cytophagia</taxon>
        <taxon>Cytophagales</taxon>
        <taxon>Hymenobacteraceae</taxon>
        <taxon>Pontibacter</taxon>
    </lineage>
</organism>
<feature type="transmembrane region" description="Helical" evidence="1">
    <location>
        <begin position="167"/>
        <end position="188"/>
    </location>
</feature>
<proteinExistence type="predicted"/>
<keyword evidence="3" id="KW-1185">Reference proteome</keyword>
<name>A0A5C8IYU7_9BACT</name>
<evidence type="ECO:0000313" key="3">
    <source>
        <dbReference type="Proteomes" id="UP000321926"/>
    </source>
</evidence>
<keyword evidence="1" id="KW-0812">Transmembrane</keyword>
<dbReference type="EMBL" id="VRTY01000128">
    <property type="protein sequence ID" value="TXK26417.1"/>
    <property type="molecule type" value="Genomic_DNA"/>
</dbReference>
<accession>A0A5C8IYU7</accession>
<evidence type="ECO:0000256" key="1">
    <source>
        <dbReference type="SAM" id="Phobius"/>
    </source>
</evidence>
<feature type="transmembrane region" description="Helical" evidence="1">
    <location>
        <begin position="45"/>
        <end position="68"/>
    </location>
</feature>
<keyword evidence="1" id="KW-1133">Transmembrane helix</keyword>
<gene>
    <name evidence="2" type="ORF">FVR03_21765</name>
</gene>
<keyword evidence="1" id="KW-0472">Membrane</keyword>
<reference evidence="2 3" key="1">
    <citation type="submission" date="2019-08" db="EMBL/GenBank/DDBJ databases">
        <authorList>
            <person name="Shi S."/>
        </authorList>
    </citation>
    <scope>NUCLEOTIDE SEQUENCE [LARGE SCALE GENOMIC DNA]</scope>
    <source>
        <strain evidence="2 3">GY10130</strain>
    </source>
</reference>
<protein>
    <submittedName>
        <fullName evidence="2">Uncharacterized protein</fullName>
    </submittedName>
</protein>
<feature type="transmembrane region" description="Helical" evidence="1">
    <location>
        <begin position="113"/>
        <end position="146"/>
    </location>
</feature>
<dbReference type="RefSeq" id="WP_147923888.1">
    <property type="nucleotide sequence ID" value="NZ_VRTY01000128.1"/>
</dbReference>
<sequence>MPAPARYLFLSSRTVFLISLLVVALTVVGVYVLGLQQHRPLLQNALLETSTLAIFFFVFITAGLYWGVKLKDNLGNFSNRLWIPDKKHFIGSAEFTEGIATAGEGCGGVFAAIAAWVVVAVAAILAIWLLSNMLLIFIALLYWLFFRALRLVFKNSRSCKGNIGKSMATGFYYTLLYTSWIYGIVLAAQHLQT</sequence>
<dbReference type="Proteomes" id="UP000321926">
    <property type="component" value="Unassembled WGS sequence"/>
</dbReference>
<evidence type="ECO:0000313" key="2">
    <source>
        <dbReference type="EMBL" id="TXK26417.1"/>
    </source>
</evidence>